<feature type="compositionally biased region" description="Polar residues" evidence="1">
    <location>
        <begin position="1375"/>
        <end position="1385"/>
    </location>
</feature>
<feature type="compositionally biased region" description="Basic and acidic residues" evidence="1">
    <location>
        <begin position="298"/>
        <end position="327"/>
    </location>
</feature>
<feature type="region of interest" description="Disordered" evidence="1">
    <location>
        <begin position="2140"/>
        <end position="2179"/>
    </location>
</feature>
<gene>
    <name evidence="3" type="ORF">BN1204_021170</name>
</gene>
<feature type="compositionally biased region" description="Basic and acidic residues" evidence="1">
    <location>
        <begin position="399"/>
        <end position="413"/>
    </location>
</feature>
<feature type="compositionally biased region" description="Basic and acidic residues" evidence="1">
    <location>
        <begin position="1142"/>
        <end position="1159"/>
    </location>
</feature>
<dbReference type="Pfam" id="PF00566">
    <property type="entry name" value="RabGAP-TBC"/>
    <property type="match status" value="1"/>
</dbReference>
<feature type="compositionally biased region" description="Polar residues" evidence="1">
    <location>
        <begin position="2069"/>
        <end position="2078"/>
    </location>
</feature>
<feature type="region of interest" description="Disordered" evidence="1">
    <location>
        <begin position="580"/>
        <end position="676"/>
    </location>
</feature>
<feature type="compositionally biased region" description="Basic and acidic residues" evidence="1">
    <location>
        <begin position="236"/>
        <end position="255"/>
    </location>
</feature>
<evidence type="ECO:0000256" key="1">
    <source>
        <dbReference type="SAM" id="MobiDB-lite"/>
    </source>
</evidence>
<feature type="compositionally biased region" description="Low complexity" evidence="1">
    <location>
        <begin position="1311"/>
        <end position="1331"/>
    </location>
</feature>
<dbReference type="PANTHER" id="PTHR47219">
    <property type="entry name" value="RAB GTPASE-ACTIVATING PROTEIN 1-LIKE"/>
    <property type="match status" value="1"/>
</dbReference>
<dbReference type="Gene3D" id="1.10.8.270">
    <property type="entry name" value="putative rabgap domain of human tbc1 domain family member 14 like domains"/>
    <property type="match status" value="1"/>
</dbReference>
<protein>
    <submittedName>
        <fullName evidence="3">TBC domain-containing protein, putative</fullName>
    </submittedName>
</protein>
<feature type="compositionally biased region" description="Basic and acidic residues" evidence="1">
    <location>
        <begin position="604"/>
        <end position="614"/>
    </location>
</feature>
<feature type="region of interest" description="Disordered" evidence="1">
    <location>
        <begin position="1832"/>
        <end position="1967"/>
    </location>
</feature>
<feature type="compositionally biased region" description="Basic and acidic residues" evidence="1">
    <location>
        <begin position="646"/>
        <end position="676"/>
    </location>
</feature>
<accession>A0A0F7UD44</accession>
<feature type="region of interest" description="Disordered" evidence="1">
    <location>
        <begin position="1752"/>
        <end position="1806"/>
    </location>
</feature>
<dbReference type="InterPro" id="IPR035969">
    <property type="entry name" value="Rab-GAP_TBC_sf"/>
</dbReference>
<dbReference type="SUPFAM" id="SSF47923">
    <property type="entry name" value="Ypt/Rab-GAP domain of gyp1p"/>
    <property type="match status" value="2"/>
</dbReference>
<feature type="compositionally biased region" description="Polar residues" evidence="1">
    <location>
        <begin position="127"/>
        <end position="138"/>
    </location>
</feature>
<feature type="compositionally biased region" description="Low complexity" evidence="1">
    <location>
        <begin position="1483"/>
        <end position="1508"/>
    </location>
</feature>
<feature type="region of interest" description="Disordered" evidence="1">
    <location>
        <begin position="1269"/>
        <end position="1345"/>
    </location>
</feature>
<feature type="compositionally biased region" description="Basic and acidic residues" evidence="1">
    <location>
        <begin position="1087"/>
        <end position="1104"/>
    </location>
</feature>
<feature type="compositionally biased region" description="Low complexity" evidence="1">
    <location>
        <begin position="1015"/>
        <end position="1026"/>
    </location>
</feature>
<feature type="compositionally biased region" description="Basic and acidic residues" evidence="1">
    <location>
        <begin position="1208"/>
        <end position="1218"/>
    </location>
</feature>
<feature type="compositionally biased region" description="Basic and acidic residues" evidence="1">
    <location>
        <begin position="45"/>
        <end position="63"/>
    </location>
</feature>
<feature type="compositionally biased region" description="Low complexity" evidence="1">
    <location>
        <begin position="1543"/>
        <end position="1555"/>
    </location>
</feature>
<feature type="compositionally biased region" description="Basic and acidic residues" evidence="1">
    <location>
        <begin position="1899"/>
        <end position="1925"/>
    </location>
</feature>
<feature type="compositionally biased region" description="Basic and acidic residues" evidence="1">
    <location>
        <begin position="1177"/>
        <end position="1199"/>
    </location>
</feature>
<feature type="compositionally biased region" description="Polar residues" evidence="1">
    <location>
        <begin position="328"/>
        <end position="344"/>
    </location>
</feature>
<dbReference type="PROSITE" id="PS50086">
    <property type="entry name" value="TBC_RABGAP"/>
    <property type="match status" value="1"/>
</dbReference>
<feature type="compositionally biased region" description="Basic and acidic residues" evidence="1">
    <location>
        <begin position="268"/>
        <end position="278"/>
    </location>
</feature>
<name>A0A0F7UD44_NEOCL</name>
<feature type="compositionally biased region" description="Basic and acidic residues" evidence="1">
    <location>
        <begin position="1467"/>
        <end position="1482"/>
    </location>
</feature>
<sequence>MSFLWSGSALISFSGLGGPSNTKEEDVALEEASERGTVASAPAAHLEESDGEKRGEQQWRELDEVWSGNGENREPQRTGKSLFPFVSNGSRSGPDRDWPSTTPEALPPHDAAADESGVCTPPPVAPSSGSWRQSGSLRKSNHLRGDPRFWSPPRETHASEPRQLGSGDSHSLVGAAESLSPREDAVAQGSSRMPLTYGVLGERAGESRHAVAQPGGLPPYPVPTASRSLSPTLSPRMDERISPLSAREDGDRKGNFESQMHPPLVGRPVEEGTPSREDTEQEAAPHHFGRPGIHRKTGSGDEGRGRDADVSCRDRTMAADDLPRDVKTQLSFGGSGPRRTSLSGSVPAPSESLLQQRQHNRRQQQELLQHSSSSSSSSSAFPSRLRHSSPAADPATASQERRGRWAQSRRDSDGAVAAASPSSSDHGGVEREIDGGVGWARRRGGSERPEEQEGDAVAAAAARAARRRVLLQKLFGVKNSASGERGERKWQSMEDRNLVHFMHMHRHTFFRRLRRGVPPSHRWNAWKAVCLPPPEHRCACPSSSFPTSESVDASGAPGHGFHPQSQPLISCVSSPAAGGVGSALTRTFSSPQRPLAGGPGTAGRTERECRRADSGEASFAPSQRQRGQGKEGEPLDTACGPGGNCREGRRSLATDAGRREGHDRRRLSGQEARKLTGGEEHEDAVGCCRAGGDCRRVYEREAERRSSFFALIMIDVPRTFPDVEVFDKDAQALLCRNLNAFANIHPEVGYCQGMNFIAGLLLLVSSFDEFDAFCVFRALMQRYRLKGFFQEKFPLLRKYMKVFDTLASQQLPELRQHFLDEGVLPAVYLHQWFLTLFVTSLPLRSVCVLWDFLLGEGLHGLLELAVALLKVLTRFIIHLRFEEVVKFLKSLKSSGGGCDDFKVGKMLVKQAAKVQVPDALLQELLTADLAVLMREAEEEEVAEAQARAAGVAAAAAAAAVPEDGAQGNPLVETLTEEEEGEDEAFDRGGLHRVSHHGGMWKEKRHHERSERQERGAQYGEAAALAAGRGGSHVHAQRGDCTEDESREKRTAFSPELGAAQQRVSSAFSSWDELPSPCGSRRHSVSSGKREGGDASGRERGEQQGRRGRSGTSPPRRPGGDLQDEEMQVLTSTVRKPKTASHKVGDGERQKGHAGLESRRVPHARGHSHEMPPSGAQSERERRRCGEDARREDLTQERAASRQSSDGWPSRDETYRKRQDVCLVSGGSERLALEKGVNREAFQNETENEGVCSQPVNGDLFDASVGCPGSSCPPAASLPQAQPCSHPLPPRGEEPAAEPVFSLASREQPEFSPSSPMHRPRGSSPHSSPFPSLRMCERDAGETEEMQQAEMLFESSPLHSHLRLQATLSPLRCSRRASSGSVSFRSLSPVAGGLATGSVSAAHTPGVSSHGEHNERGTESKFLASPLSAVSGASEDVNVREENEDRKRKRATTKEQKHPGRQAGGERGTQREGEGHETKREECAGSAGTGCSESGSSSWSSAEIPASAEAKGKRNGEAARTVQEPGRAGGAGEEFDRHVGGGKAASESPDESASPGEGRRNEIQPPRCPVSPGCAFPPDPTLRSAATEDGEKPTVFSETRGRKERERERTGEEGEDPRQRCSSSAGDCLSDRSSSRTVSSASPSAAPCGAADSRQRPSLPRPFSPRQIPLRPEGEGETLRRRASSLSDGADAEAILGSASAPVAHSATVQHARSPPSSPVDALNASPASFASEAAWQLPERADAGCRAPFAKASEVKLASPSTSFPPRSPKASSLHGREAAAALRCSGEDGRRTEATEESGRTRRERSVCAELRAHFPSACESLEAVSFVRGWSGIGNEGEESETEERRGSVSPSSRASRANRAKLPKPACGVSARGQCSFDRFPSKLRRTGTPWGKGEGAPKGEGEQRREEGGADAKDQGTEKKQAVAFGASSDGSSPLLEEPADEETTERRRNSGEALVLNAENLQDEAEREGFLPCYRLTGEEREEAIAMRLVELSPRCCKRLQTGPHLTPCNKRASTVETETSTVSSCPQLSTLSSSTPSGSPRRTRRPSSVAVPASPVVAEETPLESTGACQEQDSQRGRTGPEGDECSGGEGKQVAKSGGSKRGFVGVITRLLPVNKLALPGLSSSFFLPARSRGTAHPVEEGPAPDSPAVPDGRHADAPGQTQSVSGGAGLEA</sequence>
<feature type="compositionally biased region" description="Low complexity" evidence="1">
    <location>
        <begin position="2020"/>
        <end position="2064"/>
    </location>
</feature>
<feature type="region of interest" description="Disordered" evidence="1">
    <location>
        <begin position="12"/>
        <end position="459"/>
    </location>
</feature>
<feature type="compositionally biased region" description="Low complexity" evidence="1">
    <location>
        <begin position="1634"/>
        <end position="1651"/>
    </location>
</feature>
<dbReference type="PANTHER" id="PTHR47219:SF9">
    <property type="entry name" value="GTPASE ACTIVATING PROTEIN AND CENTROSOME-ASSOCIATED, ISOFORM B"/>
    <property type="match status" value="1"/>
</dbReference>
<dbReference type="EMBL" id="LN714481">
    <property type="protein sequence ID" value="CEL66297.1"/>
    <property type="molecule type" value="Genomic_DNA"/>
</dbReference>
<feature type="compositionally biased region" description="Basic and acidic residues" evidence="1">
    <location>
        <begin position="1598"/>
        <end position="1618"/>
    </location>
</feature>
<evidence type="ECO:0000259" key="2">
    <source>
        <dbReference type="PROSITE" id="PS50086"/>
    </source>
</evidence>
<feature type="compositionally biased region" description="Basic and acidic residues" evidence="1">
    <location>
        <begin position="1409"/>
        <end position="1418"/>
    </location>
</feature>
<feature type="compositionally biased region" description="Low complexity" evidence="1">
    <location>
        <begin position="365"/>
        <end position="379"/>
    </location>
</feature>
<dbReference type="InterPro" id="IPR050302">
    <property type="entry name" value="Rab_GAP_TBC_domain"/>
</dbReference>
<feature type="region of interest" description="Disordered" evidence="1">
    <location>
        <begin position="975"/>
        <end position="1218"/>
    </location>
</feature>
<dbReference type="GO" id="GO:0005096">
    <property type="term" value="F:GTPase activator activity"/>
    <property type="evidence" value="ECO:0007669"/>
    <property type="project" value="TreeGrafter"/>
</dbReference>
<feature type="region of interest" description="Disordered" evidence="1">
    <location>
        <begin position="1371"/>
        <end position="1724"/>
    </location>
</feature>
<dbReference type="SMART" id="SM00164">
    <property type="entry name" value="TBC"/>
    <property type="match status" value="1"/>
</dbReference>
<feature type="compositionally biased region" description="Basic residues" evidence="1">
    <location>
        <begin position="287"/>
        <end position="297"/>
    </location>
</feature>
<feature type="compositionally biased region" description="Acidic residues" evidence="1">
    <location>
        <begin position="975"/>
        <end position="984"/>
    </location>
</feature>
<feature type="region of interest" description="Disordered" evidence="1">
    <location>
        <begin position="541"/>
        <end position="562"/>
    </location>
</feature>
<feature type="domain" description="Rab-GAP TBC" evidence="2">
    <location>
        <begin position="516"/>
        <end position="857"/>
    </location>
</feature>
<organism evidence="3">
    <name type="scientific">Neospora caninum (strain Liverpool)</name>
    <dbReference type="NCBI Taxonomy" id="572307"/>
    <lineage>
        <taxon>Eukaryota</taxon>
        <taxon>Sar</taxon>
        <taxon>Alveolata</taxon>
        <taxon>Apicomplexa</taxon>
        <taxon>Conoidasida</taxon>
        <taxon>Coccidia</taxon>
        <taxon>Eucoccidiorida</taxon>
        <taxon>Eimeriorina</taxon>
        <taxon>Sarcocystidae</taxon>
        <taxon>Neospora</taxon>
    </lineage>
</organism>
<feature type="compositionally biased region" description="Basic and acidic residues" evidence="1">
    <location>
        <begin position="1436"/>
        <end position="1457"/>
    </location>
</feature>
<dbReference type="GO" id="GO:0031267">
    <property type="term" value="F:small GTPase binding"/>
    <property type="evidence" value="ECO:0007669"/>
    <property type="project" value="TreeGrafter"/>
</dbReference>
<feature type="region of interest" description="Disordered" evidence="1">
    <location>
        <begin position="2005"/>
        <end position="2108"/>
    </location>
</feature>
<reference evidence="3" key="1">
    <citation type="journal article" date="2015" name="PLoS ONE">
        <title>Comprehensive Evaluation of Toxoplasma gondii VEG and Neospora caninum LIV Genomes with Tachyzoite Stage Transcriptome and Proteome Defines Novel Transcript Features.</title>
        <authorList>
            <person name="Ramaprasad A."/>
            <person name="Mourier T."/>
            <person name="Naeem R."/>
            <person name="Malas T.B."/>
            <person name="Moussa E."/>
            <person name="Panigrahi A."/>
            <person name="Vermont S.J."/>
            <person name="Otto T.D."/>
            <person name="Wastling J."/>
            <person name="Pain A."/>
        </authorList>
    </citation>
    <scope>NUCLEOTIDE SEQUENCE</scope>
    <source>
        <strain evidence="3">Liverpool</strain>
    </source>
</reference>
<evidence type="ECO:0000313" key="3">
    <source>
        <dbReference type="EMBL" id="CEL66297.1"/>
    </source>
</evidence>
<dbReference type="InterPro" id="IPR000195">
    <property type="entry name" value="Rab-GAP-TBC_dom"/>
</dbReference>
<dbReference type="Gene3D" id="1.10.472.80">
    <property type="entry name" value="Ypt/Rab-GAP domain of gyp1p, domain 3"/>
    <property type="match status" value="1"/>
</dbReference>
<feature type="compositionally biased region" description="Polar residues" evidence="1">
    <location>
        <begin position="541"/>
        <end position="551"/>
    </location>
</feature>
<feature type="compositionally biased region" description="Basic and acidic residues" evidence="1">
    <location>
        <begin position="1786"/>
        <end position="1806"/>
    </location>
</feature>
<proteinExistence type="predicted"/>
<feature type="compositionally biased region" description="Basic and acidic residues" evidence="1">
    <location>
        <begin position="1036"/>
        <end position="1050"/>
    </location>
</feature>